<gene>
    <name evidence="2" type="ORF">BGZ96_010137</name>
</gene>
<evidence type="ECO:0000313" key="3">
    <source>
        <dbReference type="Proteomes" id="UP001194696"/>
    </source>
</evidence>
<dbReference type="EMBL" id="JAAAIM010000647">
    <property type="protein sequence ID" value="KAG0285639.1"/>
    <property type="molecule type" value="Genomic_DNA"/>
</dbReference>
<evidence type="ECO:0000313" key="2">
    <source>
        <dbReference type="EMBL" id="KAG0285639.1"/>
    </source>
</evidence>
<reference evidence="2 3" key="1">
    <citation type="journal article" date="2020" name="Fungal Divers.">
        <title>Resolving the Mortierellaceae phylogeny through synthesis of multi-gene phylogenetics and phylogenomics.</title>
        <authorList>
            <person name="Vandepol N."/>
            <person name="Liber J."/>
            <person name="Desiro A."/>
            <person name="Na H."/>
            <person name="Kennedy M."/>
            <person name="Barry K."/>
            <person name="Grigoriev I.V."/>
            <person name="Miller A.N."/>
            <person name="O'Donnell K."/>
            <person name="Stajich J.E."/>
            <person name="Bonito G."/>
        </authorList>
    </citation>
    <scope>NUCLEOTIDE SEQUENCE [LARGE SCALE GENOMIC DNA]</scope>
    <source>
        <strain evidence="2 3">AD045</strain>
    </source>
</reference>
<comment type="caution">
    <text evidence="2">The sequence shown here is derived from an EMBL/GenBank/DDBJ whole genome shotgun (WGS) entry which is preliminary data.</text>
</comment>
<accession>A0ABQ7JUS8</accession>
<evidence type="ECO:0000256" key="1">
    <source>
        <dbReference type="SAM" id="MobiDB-lite"/>
    </source>
</evidence>
<feature type="region of interest" description="Disordered" evidence="1">
    <location>
        <begin position="171"/>
        <end position="193"/>
    </location>
</feature>
<sequence length="300" mass="33084">MFFFTAPQLSLFNNNNNNIYHHPLLIPTSTSTSKSQIIRQFLFQKPIPVPVPMPLARPAPALLSNRSEPAQFIPAMNPSTSFTLTTVGVLSPKIKCQSENKKEYYTFQSKSDAVNRNMTIKDSKGNQVCKVKNKGEHLLDLYLTTDSKDINVQFRDMVAFKKAVEKNGANGGKMPVIYQPGDEDDERSDPRYAETQGNQNICWAFEFEGRIYQWTAAGGQGIHAPPGSDVLLCHQTGAGPVSKVAKLASSHTGASDKLTVSNGSTATVLDKNGLQILLLTSVLSLMEIMNDRSRELLDFD</sequence>
<dbReference type="Proteomes" id="UP001194696">
    <property type="component" value="Unassembled WGS sequence"/>
</dbReference>
<protein>
    <submittedName>
        <fullName evidence="2">Uncharacterized protein</fullName>
    </submittedName>
</protein>
<name>A0ABQ7JUS8_9FUNG</name>
<proteinExistence type="predicted"/>
<organism evidence="2 3">
    <name type="scientific">Linnemannia gamsii</name>
    <dbReference type="NCBI Taxonomy" id="64522"/>
    <lineage>
        <taxon>Eukaryota</taxon>
        <taxon>Fungi</taxon>
        <taxon>Fungi incertae sedis</taxon>
        <taxon>Mucoromycota</taxon>
        <taxon>Mortierellomycotina</taxon>
        <taxon>Mortierellomycetes</taxon>
        <taxon>Mortierellales</taxon>
        <taxon>Mortierellaceae</taxon>
        <taxon>Linnemannia</taxon>
    </lineage>
</organism>
<keyword evidence="3" id="KW-1185">Reference proteome</keyword>